<comment type="caution">
    <text evidence="9">Lacks conserved residue(s) required for the propagation of feature annotation.</text>
</comment>
<dbReference type="CDD" id="cd00054">
    <property type="entry name" value="EGF_CA"/>
    <property type="match status" value="1"/>
</dbReference>
<feature type="domain" description="EGF-like" evidence="11">
    <location>
        <begin position="376"/>
        <end position="416"/>
    </location>
</feature>
<dbReference type="AlphaFoldDB" id="A0AAD7S2A7"/>
<keyword evidence="6" id="KW-0175">Coiled coil</keyword>
<name>A0AAD7S2A7_9TELE</name>
<evidence type="ECO:0000256" key="4">
    <source>
        <dbReference type="ARBA" id="ARBA00022729"/>
    </source>
</evidence>
<evidence type="ECO:0000256" key="9">
    <source>
        <dbReference type="PROSITE-ProRule" id="PRU00076"/>
    </source>
</evidence>
<dbReference type="Gene3D" id="2.10.25.10">
    <property type="entry name" value="Laminin"/>
    <property type="match status" value="6"/>
</dbReference>
<evidence type="ECO:0000256" key="8">
    <source>
        <dbReference type="ARBA" id="ARBA00023180"/>
    </source>
</evidence>
<evidence type="ECO:0000313" key="13">
    <source>
        <dbReference type="EMBL" id="KAJ8394595.1"/>
    </source>
</evidence>
<dbReference type="EMBL" id="JAINUG010000124">
    <property type="protein sequence ID" value="KAJ8394595.1"/>
    <property type="molecule type" value="Genomic_DNA"/>
</dbReference>
<dbReference type="InterPro" id="IPR050525">
    <property type="entry name" value="ECM_Assembly_Org"/>
</dbReference>
<dbReference type="GO" id="GO:0005509">
    <property type="term" value="F:calcium ion binding"/>
    <property type="evidence" value="ECO:0007669"/>
    <property type="project" value="InterPro"/>
</dbReference>
<gene>
    <name evidence="13" type="ORF">AAFF_G00043980</name>
</gene>
<dbReference type="PANTHER" id="PTHR24020:SF87">
    <property type="entry name" value="COLLAGEN ALPHA-1(VI) CHAIN-LIKE"/>
    <property type="match status" value="1"/>
</dbReference>
<dbReference type="InterPro" id="IPR001881">
    <property type="entry name" value="EGF-like_Ca-bd_dom"/>
</dbReference>
<evidence type="ECO:0000313" key="14">
    <source>
        <dbReference type="Proteomes" id="UP001221898"/>
    </source>
</evidence>
<feature type="chain" id="PRO_5042221373" description="Matrilin 2" evidence="10">
    <location>
        <begin position="20"/>
        <end position="679"/>
    </location>
</feature>
<evidence type="ECO:0000259" key="12">
    <source>
        <dbReference type="PROSITE" id="PS50234"/>
    </source>
</evidence>
<dbReference type="PROSITE" id="PS00010">
    <property type="entry name" value="ASX_HYDROXYL"/>
    <property type="match status" value="3"/>
</dbReference>
<dbReference type="SUPFAM" id="SSF57184">
    <property type="entry name" value="Growth factor receptor domain"/>
    <property type="match status" value="2"/>
</dbReference>
<comment type="caution">
    <text evidence="13">The sequence shown here is derived from an EMBL/GenBank/DDBJ whole genome shotgun (WGS) entry which is preliminary data.</text>
</comment>
<dbReference type="InterPro" id="IPR036465">
    <property type="entry name" value="vWFA_dom_sf"/>
</dbReference>
<dbReference type="Pfam" id="PF14670">
    <property type="entry name" value="FXa_inhibition"/>
    <property type="match status" value="5"/>
</dbReference>
<protein>
    <recommendedName>
        <fullName evidence="15">Matrilin 2</fullName>
    </recommendedName>
</protein>
<comment type="subcellular location">
    <subcellularLocation>
        <location evidence="1">Secreted</location>
    </subcellularLocation>
</comment>
<evidence type="ECO:0000256" key="1">
    <source>
        <dbReference type="ARBA" id="ARBA00004613"/>
    </source>
</evidence>
<accession>A0AAD7S2A7</accession>
<keyword evidence="2" id="KW-0964">Secreted</keyword>
<dbReference type="SUPFAM" id="SSF53300">
    <property type="entry name" value="vWA-like"/>
    <property type="match status" value="2"/>
</dbReference>
<dbReference type="PROSITE" id="PS01186">
    <property type="entry name" value="EGF_2"/>
    <property type="match status" value="5"/>
</dbReference>
<keyword evidence="5" id="KW-0677">Repeat</keyword>
<dbReference type="SMART" id="SM00327">
    <property type="entry name" value="VWA"/>
    <property type="match status" value="2"/>
</dbReference>
<dbReference type="InterPro" id="IPR036337">
    <property type="entry name" value="Matrilin_CC_sf"/>
</dbReference>
<evidence type="ECO:0000256" key="5">
    <source>
        <dbReference type="ARBA" id="ARBA00022737"/>
    </source>
</evidence>
<keyword evidence="3 9" id="KW-0245">EGF-like domain</keyword>
<dbReference type="Gene3D" id="3.40.50.410">
    <property type="entry name" value="von Willebrand factor, type A domain"/>
    <property type="match status" value="2"/>
</dbReference>
<evidence type="ECO:0008006" key="15">
    <source>
        <dbReference type="Google" id="ProtNLM"/>
    </source>
</evidence>
<dbReference type="InterPro" id="IPR009030">
    <property type="entry name" value="Growth_fac_rcpt_cys_sf"/>
</dbReference>
<dbReference type="Proteomes" id="UP001221898">
    <property type="component" value="Unassembled WGS sequence"/>
</dbReference>
<keyword evidence="14" id="KW-1185">Reference proteome</keyword>
<keyword evidence="7" id="KW-1015">Disulfide bond</keyword>
<keyword evidence="4 10" id="KW-0732">Signal</keyword>
<feature type="domain" description="EGF-like" evidence="11">
    <location>
        <begin position="417"/>
        <end position="457"/>
    </location>
</feature>
<evidence type="ECO:0000256" key="2">
    <source>
        <dbReference type="ARBA" id="ARBA00022525"/>
    </source>
</evidence>
<feature type="signal peptide" evidence="10">
    <location>
        <begin position="1"/>
        <end position="19"/>
    </location>
</feature>
<dbReference type="Pfam" id="PF12662">
    <property type="entry name" value="cEGF"/>
    <property type="match status" value="1"/>
</dbReference>
<dbReference type="InterPro" id="IPR000152">
    <property type="entry name" value="EGF-type_Asp/Asn_hydroxyl_site"/>
</dbReference>
<dbReference type="PRINTS" id="PR00453">
    <property type="entry name" value="VWFADOMAIN"/>
</dbReference>
<dbReference type="InterPro" id="IPR026823">
    <property type="entry name" value="cEGF"/>
</dbReference>
<feature type="domain" description="EGF-like" evidence="11">
    <location>
        <begin position="335"/>
        <end position="375"/>
    </location>
</feature>
<evidence type="ECO:0000256" key="10">
    <source>
        <dbReference type="SAM" id="SignalP"/>
    </source>
</evidence>
<dbReference type="InterPro" id="IPR002035">
    <property type="entry name" value="VWF_A"/>
</dbReference>
<dbReference type="Pfam" id="PF00092">
    <property type="entry name" value="VWA"/>
    <property type="match status" value="2"/>
</dbReference>
<dbReference type="FunFam" id="3.40.50.410:FF:000004">
    <property type="entry name" value="collagen alpha-6(VI) chain"/>
    <property type="match status" value="2"/>
</dbReference>
<evidence type="ECO:0000256" key="3">
    <source>
        <dbReference type="ARBA" id="ARBA00022536"/>
    </source>
</evidence>
<keyword evidence="8" id="KW-0325">Glycoprotein</keyword>
<proteinExistence type="predicted"/>
<dbReference type="PANTHER" id="PTHR24020">
    <property type="entry name" value="COLLAGEN ALPHA"/>
    <property type="match status" value="1"/>
</dbReference>
<dbReference type="FunFam" id="2.10.25.10:FF:000041">
    <property type="entry name" value="matrilin-2 isoform X1"/>
    <property type="match status" value="6"/>
</dbReference>
<dbReference type="InterPro" id="IPR019466">
    <property type="entry name" value="Matrilin_CC_trimer"/>
</dbReference>
<feature type="domain" description="VWFA" evidence="12">
    <location>
        <begin position="467"/>
        <end position="639"/>
    </location>
</feature>
<organism evidence="13 14">
    <name type="scientific">Aldrovandia affinis</name>
    <dbReference type="NCBI Taxonomy" id="143900"/>
    <lineage>
        <taxon>Eukaryota</taxon>
        <taxon>Metazoa</taxon>
        <taxon>Chordata</taxon>
        <taxon>Craniata</taxon>
        <taxon>Vertebrata</taxon>
        <taxon>Euteleostomi</taxon>
        <taxon>Actinopterygii</taxon>
        <taxon>Neopterygii</taxon>
        <taxon>Teleostei</taxon>
        <taxon>Notacanthiformes</taxon>
        <taxon>Halosauridae</taxon>
        <taxon>Aldrovandia</taxon>
    </lineage>
</organism>
<evidence type="ECO:0000256" key="7">
    <source>
        <dbReference type="ARBA" id="ARBA00023157"/>
    </source>
</evidence>
<sequence length="679" mass="75457">MRALTISLFSLLCCHVVLGNVRDRPRSRLAMPRLVVPRPLVSRRRNYTTLQTNLLESPCKGKPLDFVLVIDSSRSVRPHDYEKVKTFITNILRFLDVGPEATRVGLLQYGSVVQNEFSLKTFRSKAAMERAVRDMVHLATGTMTGLALQYTMDVAFSEAEGARPLHQNIPRIAMVVTDGRPQDTVTEVAARTRQAGIQIFAIGVGRSKLCGGANLCSVVNHQCEHICVSTPTSYLCRCRKGYILNADGKTCRAEDMCATPDHGCEHHCLSLPGSYQCRCREGYQLNQDQKTCRRIDYCDLGNHGCEHDCVSAAESYTCRCREGFILNADRKTCRRVDQCALGTHGCEHECVNTEDSFVCRCRKGYTLNPDGKTCKKIDQCALGTHGCEHECVNTEDSFVCRCRKGYTLNPDGKTCKKIDQCALGTHGCEHECVNTEDSFVCRCRKGYTLNPDGKTCKKPGCGDGAMDLVFVIDGSKSMGTANFQLVKQFVNGIVDSLDVSPRATRVGLLQYSTKVRAEFTLGQFSSARDVTEAVSRVQYMGRGSMTGSALRHMFEFSFSAKEGARHNVPRVSIVFTDGRSQDDVSKWAAKAQESGITMYAVGVGKAIEEELKEIASDPDNKHLFYAEDFSLMGQLTDKLKSQICQEKPSPEELCKCENVLSFQNQATEQLRILTQKYIL</sequence>
<dbReference type="Gene3D" id="1.20.5.30">
    <property type="match status" value="1"/>
</dbReference>
<dbReference type="PROSITE" id="PS50234">
    <property type="entry name" value="VWFA"/>
    <property type="match status" value="2"/>
</dbReference>
<evidence type="ECO:0000259" key="11">
    <source>
        <dbReference type="PROSITE" id="PS50026"/>
    </source>
</evidence>
<dbReference type="SMART" id="SM00181">
    <property type="entry name" value="EGF"/>
    <property type="match status" value="6"/>
</dbReference>
<reference evidence="13" key="1">
    <citation type="journal article" date="2023" name="Science">
        <title>Genome structures resolve the early diversification of teleost fishes.</title>
        <authorList>
            <person name="Parey E."/>
            <person name="Louis A."/>
            <person name="Montfort J."/>
            <person name="Bouchez O."/>
            <person name="Roques C."/>
            <person name="Iampietro C."/>
            <person name="Lluch J."/>
            <person name="Castinel A."/>
            <person name="Donnadieu C."/>
            <person name="Desvignes T."/>
            <person name="Floi Bucao C."/>
            <person name="Jouanno E."/>
            <person name="Wen M."/>
            <person name="Mejri S."/>
            <person name="Dirks R."/>
            <person name="Jansen H."/>
            <person name="Henkel C."/>
            <person name="Chen W.J."/>
            <person name="Zahm M."/>
            <person name="Cabau C."/>
            <person name="Klopp C."/>
            <person name="Thompson A.W."/>
            <person name="Robinson-Rechavi M."/>
            <person name="Braasch I."/>
            <person name="Lecointre G."/>
            <person name="Bobe J."/>
            <person name="Postlethwait J.H."/>
            <person name="Berthelot C."/>
            <person name="Roest Crollius H."/>
            <person name="Guiguen Y."/>
        </authorList>
    </citation>
    <scope>NUCLEOTIDE SEQUENCE</scope>
    <source>
        <strain evidence="13">NC1722</strain>
    </source>
</reference>
<dbReference type="SMART" id="SM00179">
    <property type="entry name" value="EGF_CA"/>
    <property type="match status" value="6"/>
</dbReference>
<dbReference type="PROSITE" id="PS50026">
    <property type="entry name" value="EGF_3"/>
    <property type="match status" value="3"/>
</dbReference>
<dbReference type="Pfam" id="PF10393">
    <property type="entry name" value="Matrilin_ccoil"/>
    <property type="match status" value="1"/>
</dbReference>
<dbReference type="GO" id="GO:0005576">
    <property type="term" value="C:extracellular region"/>
    <property type="evidence" value="ECO:0007669"/>
    <property type="project" value="UniProtKB-SubCell"/>
</dbReference>
<evidence type="ECO:0000256" key="6">
    <source>
        <dbReference type="ARBA" id="ARBA00023054"/>
    </source>
</evidence>
<dbReference type="InterPro" id="IPR000742">
    <property type="entry name" value="EGF"/>
</dbReference>
<feature type="domain" description="VWFA" evidence="12">
    <location>
        <begin position="65"/>
        <end position="205"/>
    </location>
</feature>